<dbReference type="Proteomes" id="UP000320231">
    <property type="component" value="Chromosome"/>
</dbReference>
<feature type="compositionally biased region" description="Basic and acidic residues" evidence="1">
    <location>
        <begin position="45"/>
        <end position="56"/>
    </location>
</feature>
<accession>A0A455UIK7</accession>
<feature type="region of interest" description="Disordered" evidence="1">
    <location>
        <begin position="34"/>
        <end position="58"/>
    </location>
</feature>
<evidence type="ECO:0000313" key="3">
    <source>
        <dbReference type="Proteomes" id="UP000320231"/>
    </source>
</evidence>
<gene>
    <name evidence="2" type="ORF">HSBAA_58070</name>
</gene>
<dbReference type="AntiFam" id="ANF00246">
    <property type="entry name" value="Shadow ORF (opposite dctM)"/>
</dbReference>
<dbReference type="AlphaFoldDB" id="A0A455UIK7"/>
<dbReference type="EMBL" id="AP019514">
    <property type="protein sequence ID" value="BBI64501.1"/>
    <property type="molecule type" value="Genomic_DNA"/>
</dbReference>
<name>A0A455UIK7_9GAMM</name>
<protein>
    <submittedName>
        <fullName evidence="2">Uncharacterized protein</fullName>
    </submittedName>
</protein>
<evidence type="ECO:0000313" key="2">
    <source>
        <dbReference type="EMBL" id="BBI64501.1"/>
    </source>
</evidence>
<organism evidence="2 3">
    <name type="scientific">Vreelandella sulfidaeris</name>
    <dbReference type="NCBI Taxonomy" id="115553"/>
    <lineage>
        <taxon>Bacteria</taxon>
        <taxon>Pseudomonadati</taxon>
        <taxon>Pseudomonadota</taxon>
        <taxon>Gammaproteobacteria</taxon>
        <taxon>Oceanospirillales</taxon>
        <taxon>Halomonadaceae</taxon>
        <taxon>Vreelandella</taxon>
    </lineage>
</organism>
<dbReference type="KEGG" id="hsr:HSBAA_58070"/>
<sequence length="86" mass="9070">MRISGMPILPIAAQVAGEEPDSAAKIEQAPILETAKPPGSLPIHKSSERYRSRPVGDEATAAPIKINIGIATKPNSAMRSKKVSPK</sequence>
<evidence type="ECO:0000256" key="1">
    <source>
        <dbReference type="SAM" id="MobiDB-lite"/>
    </source>
</evidence>
<reference evidence="2 3" key="1">
    <citation type="journal article" date="2019" name="Microbiol. Resour. Announc.">
        <title>Complete Genome Sequence of Halomonas sulfidaeris Strain Esulfide1 Isolated from a Metal Sulfide Rock at a Depth of 2,200 Meters, Obtained Using Nanopore Sequencing.</title>
        <authorList>
            <person name="Saito M."/>
            <person name="Nishigata A."/>
            <person name="Galipon J."/>
            <person name="Arakawa K."/>
        </authorList>
    </citation>
    <scope>NUCLEOTIDE SEQUENCE [LARGE SCALE GENOMIC DNA]</scope>
    <source>
        <strain evidence="2 3">ATCC BAA-803</strain>
    </source>
</reference>
<proteinExistence type="predicted"/>